<dbReference type="KEGG" id="rle:pRL110298"/>
<dbReference type="InterPro" id="IPR016039">
    <property type="entry name" value="Thiolase-like"/>
</dbReference>
<organism evidence="6 7">
    <name type="scientific">Rhizobium johnstonii (strain DSM 114642 / LMG 32736 / 3841)</name>
    <name type="common">Rhizobium leguminosarum bv. viciae</name>
    <dbReference type="NCBI Taxonomy" id="216596"/>
    <lineage>
        <taxon>Bacteria</taxon>
        <taxon>Pseudomonadati</taxon>
        <taxon>Pseudomonadota</taxon>
        <taxon>Alphaproteobacteria</taxon>
        <taxon>Hyphomicrobiales</taxon>
        <taxon>Rhizobiaceae</taxon>
        <taxon>Rhizobium/Agrobacterium group</taxon>
        <taxon>Rhizobium</taxon>
        <taxon>Rhizobium johnstonii</taxon>
    </lineage>
</organism>
<dbReference type="Gene3D" id="3.40.47.10">
    <property type="match status" value="1"/>
</dbReference>
<dbReference type="SUPFAM" id="SSF53901">
    <property type="entry name" value="Thiolase-like"/>
    <property type="match status" value="1"/>
</dbReference>
<dbReference type="HOGENOM" id="CLU_1804643_0_0_5"/>
<gene>
    <name evidence="6" type="ordered locus">pRL110298</name>
</gene>
<dbReference type="EMBL" id="AM236085">
    <property type="protein sequence ID" value="CAK03247.1"/>
    <property type="molecule type" value="Genomic_DNA"/>
</dbReference>
<dbReference type="InterPro" id="IPR020616">
    <property type="entry name" value="Thiolase_N"/>
</dbReference>
<dbReference type="PANTHER" id="PTHR18919:SF107">
    <property type="entry name" value="ACETYL-COA ACETYLTRANSFERASE, CYTOSOLIC"/>
    <property type="match status" value="1"/>
</dbReference>
<dbReference type="PANTHER" id="PTHR18919">
    <property type="entry name" value="ACETYL-COA C-ACYLTRANSFERASE"/>
    <property type="match status" value="1"/>
</dbReference>
<evidence type="ECO:0000313" key="6">
    <source>
        <dbReference type="EMBL" id="CAK03247.1"/>
    </source>
</evidence>
<evidence type="ECO:0000313" key="7">
    <source>
        <dbReference type="Proteomes" id="UP000006575"/>
    </source>
</evidence>
<name>Q1M689_RHIJ3</name>
<protein>
    <submittedName>
        <fullName evidence="6">Thiolase</fullName>
    </submittedName>
</protein>
<feature type="domain" description="Thiolase N-terminal" evidence="5">
    <location>
        <begin position="66"/>
        <end position="124"/>
    </location>
</feature>
<feature type="region of interest" description="Disordered" evidence="4">
    <location>
        <begin position="108"/>
        <end position="143"/>
    </location>
</feature>
<comment type="similarity">
    <text evidence="1">Belongs to the thiolase-like superfamily. Thiolase family.</text>
</comment>
<dbReference type="EnsemblBacteria" id="CAK03247">
    <property type="protein sequence ID" value="CAK03247"/>
    <property type="gene ID" value="pRL110298"/>
</dbReference>
<accession>Q1M689</accession>
<evidence type="ECO:0000256" key="4">
    <source>
        <dbReference type="SAM" id="MobiDB-lite"/>
    </source>
</evidence>
<evidence type="ECO:0000259" key="5">
    <source>
        <dbReference type="Pfam" id="PF00108"/>
    </source>
</evidence>
<dbReference type="Pfam" id="PF00108">
    <property type="entry name" value="Thiolase_N"/>
    <property type="match status" value="1"/>
</dbReference>
<geneLocation type="plasmid" evidence="6 7">
    <name>pRL11</name>
</geneLocation>
<dbReference type="GO" id="GO:0016747">
    <property type="term" value="F:acyltransferase activity, transferring groups other than amino-acyl groups"/>
    <property type="evidence" value="ECO:0007669"/>
    <property type="project" value="InterPro"/>
</dbReference>
<evidence type="ECO:0000256" key="3">
    <source>
        <dbReference type="ARBA" id="ARBA00023315"/>
    </source>
</evidence>
<dbReference type="Proteomes" id="UP000006575">
    <property type="component" value="Plasmid pRL11"/>
</dbReference>
<keyword evidence="2" id="KW-0808">Transferase</keyword>
<evidence type="ECO:0000256" key="2">
    <source>
        <dbReference type="ARBA" id="ARBA00022679"/>
    </source>
</evidence>
<evidence type="ECO:0000256" key="1">
    <source>
        <dbReference type="ARBA" id="ARBA00010982"/>
    </source>
</evidence>
<reference evidence="6 7" key="1">
    <citation type="journal article" date="2006" name="Genome Biol.">
        <title>The genome of Rhizobium leguminosarum has recognizable core and accessory components.</title>
        <authorList>
            <person name="Young J.W."/>
            <person name="Crossman L.C."/>
            <person name="Johnston A.W.B."/>
            <person name="Thomson N.R."/>
            <person name="Ghazoui Z.F."/>
            <person name="Hull K.H."/>
            <person name="Wexler M."/>
            <person name="Curson A.R.J."/>
            <person name="Todd J.D."/>
            <person name="Poole P.S."/>
            <person name="Mauchline T.H."/>
            <person name="East A.K."/>
            <person name="Quail M.A."/>
            <person name="Churcher C."/>
            <person name="Arrowsmith C."/>
            <person name="Cherevach A."/>
            <person name="Chillingworth T."/>
            <person name="Clarke K."/>
            <person name="Cronin A."/>
            <person name="Davis P."/>
            <person name="Fraser A."/>
            <person name="Hance Z."/>
            <person name="Hauser H."/>
            <person name="Jagels K."/>
            <person name="Moule S."/>
            <person name="Mungall K."/>
            <person name="Norbertczak H."/>
            <person name="Rabbinowitsch E."/>
            <person name="Sanders M."/>
            <person name="Simmonds M."/>
            <person name="Whitehead S."/>
            <person name="Parkhill J."/>
        </authorList>
    </citation>
    <scope>NUCLEOTIDE SEQUENCE [LARGE SCALE GENOMIC DNA]</scope>
    <source>
        <strain evidence="7">DSM 114642 / LMG 32736 / 3841</strain>
    </source>
</reference>
<feature type="region of interest" description="Disordered" evidence="4">
    <location>
        <begin position="51"/>
        <end position="70"/>
    </location>
</feature>
<keyword evidence="7" id="KW-1185">Reference proteome</keyword>
<keyword evidence="3" id="KW-0012">Acyltransferase</keyword>
<dbReference type="AlphaFoldDB" id="Q1M689"/>
<sequence>MSFSHTEEPFVADQRRYVQSAVAALDDELGRSSVSAAEQSAVIAPRKYSRRRRFDAGDRRERRRGLSVSREDQYAFAVRSQAKAAVAQASGRLAKEITSVTIPRRKGAPVVVDKDEHPRATTMEAPSATGRSARPMKTITHFQ</sequence>
<keyword evidence="6" id="KW-0614">Plasmid</keyword>
<proteinExistence type="inferred from homology"/>